<evidence type="ECO:0000256" key="7">
    <source>
        <dbReference type="RuleBase" id="RU364068"/>
    </source>
</evidence>
<evidence type="ECO:0000313" key="9">
    <source>
        <dbReference type="Proteomes" id="UP001060261"/>
    </source>
</evidence>
<keyword evidence="6 7" id="KW-0460">Magnesium</keyword>
<dbReference type="PANTHER" id="PTHR20854:SF4">
    <property type="entry name" value="INOSITOL-1-MONOPHOSPHATASE-RELATED"/>
    <property type="match status" value="1"/>
</dbReference>
<comment type="catalytic activity">
    <reaction evidence="1 7">
        <text>a myo-inositol phosphate + H2O = myo-inositol + phosphate</text>
        <dbReference type="Rhea" id="RHEA:24056"/>
        <dbReference type="ChEBI" id="CHEBI:15377"/>
        <dbReference type="ChEBI" id="CHEBI:17268"/>
        <dbReference type="ChEBI" id="CHEBI:43474"/>
        <dbReference type="ChEBI" id="CHEBI:84139"/>
        <dbReference type="EC" id="3.1.3.25"/>
    </reaction>
</comment>
<organism evidence="8 9">
    <name type="scientific">Deinococcus rubellus</name>
    <dbReference type="NCBI Taxonomy" id="1889240"/>
    <lineage>
        <taxon>Bacteria</taxon>
        <taxon>Thermotogati</taxon>
        <taxon>Deinococcota</taxon>
        <taxon>Deinococci</taxon>
        <taxon>Deinococcales</taxon>
        <taxon>Deinococcaceae</taxon>
        <taxon>Deinococcus</taxon>
    </lineage>
</organism>
<dbReference type="InterPro" id="IPR022337">
    <property type="entry name" value="Inositol_monophosphatase_SuhB"/>
</dbReference>
<dbReference type="RefSeq" id="WP_260561352.1">
    <property type="nucleotide sequence ID" value="NZ_BAABEC010000175.1"/>
</dbReference>
<dbReference type="InterPro" id="IPR033942">
    <property type="entry name" value="IMPase"/>
</dbReference>
<evidence type="ECO:0000256" key="4">
    <source>
        <dbReference type="ARBA" id="ARBA00022723"/>
    </source>
</evidence>
<keyword evidence="5 7" id="KW-0378">Hydrolase</keyword>
<dbReference type="Pfam" id="PF00459">
    <property type="entry name" value="Inositol_P"/>
    <property type="match status" value="1"/>
</dbReference>
<keyword evidence="9" id="KW-1185">Reference proteome</keyword>
<comment type="cofactor">
    <cofactor evidence="2 7">
        <name>Mg(2+)</name>
        <dbReference type="ChEBI" id="CHEBI:18420"/>
    </cofactor>
</comment>
<comment type="similarity">
    <text evidence="3 7">Belongs to the inositol monophosphatase superfamily.</text>
</comment>
<dbReference type="PROSITE" id="PS00629">
    <property type="entry name" value="IMP_1"/>
    <property type="match status" value="1"/>
</dbReference>
<protein>
    <recommendedName>
        <fullName evidence="7">Inositol-1-monophosphatase</fullName>
        <ecNumber evidence="7">3.1.3.25</ecNumber>
    </recommendedName>
</protein>
<dbReference type="CDD" id="cd01639">
    <property type="entry name" value="IMPase"/>
    <property type="match status" value="1"/>
</dbReference>
<sequence>MTLPPTAFSPADLTTFLDTATTAALAAGAIQLARTDLLHEVRAKSTFSDLVTEVDALCEAEIRRIILAAYPAHAVLGEEEGQAGEGEYLWIVDPLDGTVNYARGYPVYCASVALEVRGVRVVGAVYDPSRRELFTASLGSGAFLNGARIQPSTTPRLQSPALISTGFPYSVADDASNLTYLGKLLALGVPVRRPGAAALDLCNVACGRMDGYWELGLKRWDSAAGSLIIEEAGGVVSDMDGLPTPYGPGIVAANPALHPELLTVLSGGVLGSSVRGSPDQPR</sequence>
<evidence type="ECO:0000256" key="3">
    <source>
        <dbReference type="ARBA" id="ARBA00009759"/>
    </source>
</evidence>
<dbReference type="InterPro" id="IPR000760">
    <property type="entry name" value="Inositol_monophosphatase-like"/>
</dbReference>
<reference evidence="8" key="1">
    <citation type="submission" date="2022-09" db="EMBL/GenBank/DDBJ databases">
        <title>genome sequence of Deinococcus rubellus.</title>
        <authorList>
            <person name="Srinivasan S."/>
        </authorList>
    </citation>
    <scope>NUCLEOTIDE SEQUENCE</scope>
    <source>
        <strain evidence="8">Ant6</strain>
    </source>
</reference>
<dbReference type="PRINTS" id="PR01959">
    <property type="entry name" value="SBIMPHPHTASE"/>
</dbReference>
<name>A0ABY5YLF3_9DEIO</name>
<accession>A0ABY5YLF3</accession>
<dbReference type="EMBL" id="CP104213">
    <property type="protein sequence ID" value="UWX65094.1"/>
    <property type="molecule type" value="Genomic_DNA"/>
</dbReference>
<dbReference type="Gene3D" id="3.30.540.10">
    <property type="entry name" value="Fructose-1,6-Bisphosphatase, subunit A, domain 1"/>
    <property type="match status" value="1"/>
</dbReference>
<dbReference type="InterPro" id="IPR020583">
    <property type="entry name" value="Inositol_monoP_metal-BS"/>
</dbReference>
<dbReference type="Gene3D" id="3.40.190.80">
    <property type="match status" value="1"/>
</dbReference>
<evidence type="ECO:0000256" key="5">
    <source>
        <dbReference type="ARBA" id="ARBA00022801"/>
    </source>
</evidence>
<keyword evidence="4 7" id="KW-0479">Metal-binding</keyword>
<dbReference type="SUPFAM" id="SSF56655">
    <property type="entry name" value="Carbohydrate phosphatase"/>
    <property type="match status" value="1"/>
</dbReference>
<evidence type="ECO:0000256" key="6">
    <source>
        <dbReference type="ARBA" id="ARBA00022842"/>
    </source>
</evidence>
<dbReference type="PANTHER" id="PTHR20854">
    <property type="entry name" value="INOSITOL MONOPHOSPHATASE"/>
    <property type="match status" value="1"/>
</dbReference>
<evidence type="ECO:0000256" key="1">
    <source>
        <dbReference type="ARBA" id="ARBA00001033"/>
    </source>
</evidence>
<evidence type="ECO:0000256" key="2">
    <source>
        <dbReference type="ARBA" id="ARBA00001946"/>
    </source>
</evidence>
<dbReference type="InterPro" id="IPR020550">
    <property type="entry name" value="Inositol_monophosphatase_CS"/>
</dbReference>
<dbReference type="PRINTS" id="PR00377">
    <property type="entry name" value="IMPHPHTASES"/>
</dbReference>
<evidence type="ECO:0000313" key="8">
    <source>
        <dbReference type="EMBL" id="UWX65094.1"/>
    </source>
</evidence>
<gene>
    <name evidence="8" type="ORF">N0D28_05400</name>
</gene>
<dbReference type="EC" id="3.1.3.25" evidence="7"/>
<dbReference type="PROSITE" id="PS00630">
    <property type="entry name" value="IMP_2"/>
    <property type="match status" value="1"/>
</dbReference>
<dbReference type="Proteomes" id="UP001060261">
    <property type="component" value="Chromosome"/>
</dbReference>
<proteinExistence type="inferred from homology"/>